<feature type="transmembrane region" description="Helical" evidence="1">
    <location>
        <begin position="287"/>
        <end position="304"/>
    </location>
</feature>
<dbReference type="InterPro" id="IPR038770">
    <property type="entry name" value="Na+/solute_symporter_sf"/>
</dbReference>
<keyword evidence="1" id="KW-0472">Membrane</keyword>
<feature type="transmembrane region" description="Helical" evidence="1">
    <location>
        <begin position="173"/>
        <end position="192"/>
    </location>
</feature>
<dbReference type="InParanoid" id="A0A317ZI38"/>
<evidence type="ECO:0000256" key="1">
    <source>
        <dbReference type="SAM" id="Phobius"/>
    </source>
</evidence>
<dbReference type="PANTHER" id="PTHR18640">
    <property type="entry name" value="SOLUTE CARRIER FAMILY 10 MEMBER 7"/>
    <property type="match status" value="1"/>
</dbReference>
<organism evidence="2 3">
    <name type="scientific">Coraliomargarita sinensis</name>
    <dbReference type="NCBI Taxonomy" id="2174842"/>
    <lineage>
        <taxon>Bacteria</taxon>
        <taxon>Pseudomonadati</taxon>
        <taxon>Verrucomicrobiota</taxon>
        <taxon>Opitutia</taxon>
        <taxon>Puniceicoccales</taxon>
        <taxon>Coraliomargaritaceae</taxon>
        <taxon>Coraliomargarita</taxon>
    </lineage>
</organism>
<feature type="transmembrane region" description="Helical" evidence="1">
    <location>
        <begin position="80"/>
        <end position="101"/>
    </location>
</feature>
<dbReference type="Pfam" id="PF13593">
    <property type="entry name" value="SBF_like"/>
    <property type="match status" value="1"/>
</dbReference>
<dbReference type="InterPro" id="IPR016833">
    <property type="entry name" value="Put_Na-Bile_cotransptr"/>
</dbReference>
<keyword evidence="1" id="KW-0812">Transmembrane</keyword>
<dbReference type="GO" id="GO:0005886">
    <property type="term" value="C:plasma membrane"/>
    <property type="evidence" value="ECO:0007669"/>
    <property type="project" value="TreeGrafter"/>
</dbReference>
<keyword evidence="1" id="KW-1133">Transmembrane helix</keyword>
<feature type="transmembrane region" description="Helical" evidence="1">
    <location>
        <begin position="49"/>
        <end position="68"/>
    </location>
</feature>
<dbReference type="Proteomes" id="UP000247099">
    <property type="component" value="Unassembled WGS sequence"/>
</dbReference>
<feature type="transmembrane region" description="Helical" evidence="1">
    <location>
        <begin position="244"/>
        <end position="266"/>
    </location>
</feature>
<keyword evidence="3" id="KW-1185">Reference proteome</keyword>
<dbReference type="Gene3D" id="1.20.1530.20">
    <property type="match status" value="1"/>
</dbReference>
<comment type="caution">
    <text evidence="2">The sequence shown here is derived from an EMBL/GenBank/DDBJ whole genome shotgun (WGS) entry which is preliminary data.</text>
</comment>
<sequence>MVAFQTALNDEVIYWVRQQGFMLLLCAAVLMAFVWPQPGHANAVGYADLAADLSVALIFFVQGLSLATKKMLAGSRPVRLHVFVLGWNFILFPALASLLNAPMSFLLGQELCMGFWMLAILPTTIASATALTAASGGAVPQAIFVSILSNLLAVLLVPLLAVAYLSHASGADVSLFPVLIKLCWLVLLPLALGQCLRRSCRAWSIAVSQRARWLPQVAILYIVYLSFAQTVSSGVLTTLSIGRLLTVLCGVLLLLLLVSGAVWRSSGLINLGPGERVAAFYAASQKSIATGLPLLTAVFAAASLPWDTGLILVPLIVYHPLQLLLGGILVPRFNERA</sequence>
<evidence type="ECO:0000313" key="3">
    <source>
        <dbReference type="Proteomes" id="UP000247099"/>
    </source>
</evidence>
<feature type="transmembrane region" description="Helical" evidence="1">
    <location>
        <begin position="20"/>
        <end position="37"/>
    </location>
</feature>
<dbReference type="AlphaFoldDB" id="A0A317ZI38"/>
<evidence type="ECO:0000313" key="2">
    <source>
        <dbReference type="EMBL" id="PXA05160.1"/>
    </source>
</evidence>
<protein>
    <recommendedName>
        <fullName evidence="4">Bile acid:sodium symporter</fullName>
    </recommendedName>
</protein>
<dbReference type="FunCoup" id="A0A317ZI38">
    <property type="interactions" value="295"/>
</dbReference>
<accession>A0A317ZI38</accession>
<name>A0A317ZI38_9BACT</name>
<gene>
    <name evidence="2" type="ORF">DDZ13_04150</name>
</gene>
<reference evidence="2 3" key="1">
    <citation type="submission" date="2018-05" db="EMBL/GenBank/DDBJ databases">
        <title>Coraliomargarita sinensis sp. nov., isolated from a marine solar saltern.</title>
        <authorList>
            <person name="Zhou L.Y."/>
        </authorList>
    </citation>
    <scope>NUCLEOTIDE SEQUENCE [LARGE SCALE GENOMIC DNA]</scope>
    <source>
        <strain evidence="2 3">WN38</strain>
    </source>
</reference>
<feature type="transmembrane region" description="Helical" evidence="1">
    <location>
        <begin position="310"/>
        <end position="330"/>
    </location>
</feature>
<dbReference type="PANTHER" id="PTHR18640:SF5">
    <property type="entry name" value="SODIUM_BILE ACID COTRANSPORTER 7"/>
    <property type="match status" value="1"/>
</dbReference>
<feature type="transmembrane region" description="Helical" evidence="1">
    <location>
        <begin position="113"/>
        <end position="131"/>
    </location>
</feature>
<feature type="transmembrane region" description="Helical" evidence="1">
    <location>
        <begin position="213"/>
        <end position="232"/>
    </location>
</feature>
<dbReference type="EMBL" id="QHJQ01000002">
    <property type="protein sequence ID" value="PXA05160.1"/>
    <property type="molecule type" value="Genomic_DNA"/>
</dbReference>
<feature type="transmembrane region" description="Helical" evidence="1">
    <location>
        <begin position="143"/>
        <end position="167"/>
    </location>
</feature>
<evidence type="ECO:0008006" key="4">
    <source>
        <dbReference type="Google" id="ProtNLM"/>
    </source>
</evidence>
<proteinExistence type="predicted"/>